<keyword evidence="3" id="KW-1185">Reference proteome</keyword>
<feature type="compositionally biased region" description="Acidic residues" evidence="1">
    <location>
        <begin position="91"/>
        <end position="113"/>
    </location>
</feature>
<reference evidence="2 3" key="1">
    <citation type="journal article" date="2009" name="Genome Res.">
        <title>Comparative genomics of protoploid Saccharomycetaceae.</title>
        <authorList>
            <consortium name="The Genolevures Consortium"/>
            <person name="Souciet J.-L."/>
            <person name="Dujon B."/>
            <person name="Gaillardin C."/>
            <person name="Johnston M."/>
            <person name="Baret P.V."/>
            <person name="Cliften P."/>
            <person name="Sherman D.J."/>
            <person name="Weissenbach J."/>
            <person name="Westhof E."/>
            <person name="Wincker P."/>
            <person name="Jubin C."/>
            <person name="Poulain J."/>
            <person name="Barbe V."/>
            <person name="Segurens B."/>
            <person name="Artiguenave F."/>
            <person name="Anthouard V."/>
            <person name="Vacherie B."/>
            <person name="Val M.-E."/>
            <person name="Fulton R.S."/>
            <person name="Minx P."/>
            <person name="Wilson R."/>
            <person name="Durrens P."/>
            <person name="Jean G."/>
            <person name="Marck C."/>
            <person name="Martin T."/>
            <person name="Nikolski M."/>
            <person name="Rolland T."/>
            <person name="Seret M.-L."/>
            <person name="Casaregola S."/>
            <person name="Despons L."/>
            <person name="Fairhead C."/>
            <person name="Fischer G."/>
            <person name="Lafontaine I."/>
            <person name="Leh V."/>
            <person name="Lemaire M."/>
            <person name="de Montigny J."/>
            <person name="Neuveglise C."/>
            <person name="Thierry A."/>
            <person name="Blanc-Lenfle I."/>
            <person name="Bleykasten C."/>
            <person name="Diffels J."/>
            <person name="Fritsch E."/>
            <person name="Frangeul L."/>
            <person name="Goeffon A."/>
            <person name="Jauniaux N."/>
            <person name="Kachouri-Lafond R."/>
            <person name="Payen C."/>
            <person name="Potier S."/>
            <person name="Pribylova L."/>
            <person name="Ozanne C."/>
            <person name="Richard G.-F."/>
            <person name="Sacerdot C."/>
            <person name="Straub M.-L."/>
            <person name="Talla E."/>
        </authorList>
    </citation>
    <scope>NUCLEOTIDE SEQUENCE [LARGE SCALE GENOMIC DNA]</scope>
    <source>
        <strain evidence="3">ATCC 56472 / CBS 6340 / NRRL Y-8284</strain>
    </source>
</reference>
<proteinExistence type="predicted"/>
<dbReference type="PANTHER" id="PTHR28207">
    <property type="entry name" value="ATP SYNTHASE SUBUNIT H, MITOCHONDRIAL"/>
    <property type="match status" value="1"/>
</dbReference>
<dbReference type="InParanoid" id="C5DN78"/>
<protein>
    <submittedName>
        <fullName evidence="2">KLTH0G14806p</fullName>
    </submittedName>
</protein>
<dbReference type="Pfam" id="PF10775">
    <property type="entry name" value="ATP_sub_h"/>
    <property type="match status" value="1"/>
</dbReference>
<dbReference type="Proteomes" id="UP000002036">
    <property type="component" value="Chromosome G"/>
</dbReference>
<dbReference type="PANTHER" id="PTHR28207:SF1">
    <property type="entry name" value="ATP SYNTHASE SUBUNIT H, MITOCHONDRIAL"/>
    <property type="match status" value="1"/>
</dbReference>
<dbReference type="HOGENOM" id="CLU_122989_1_0_1"/>
<dbReference type="OMA" id="EGATRPW"/>
<gene>
    <name evidence="2" type="ordered locus">KLTH0G14806g</name>
</gene>
<dbReference type="KEGG" id="lth:KLTH0G14806g"/>
<dbReference type="eggNOG" id="ENOG502SDW5">
    <property type="taxonomic scope" value="Eukaryota"/>
</dbReference>
<dbReference type="GeneID" id="8293961"/>
<dbReference type="RefSeq" id="XP_002555676.1">
    <property type="nucleotide sequence ID" value="XM_002555630.1"/>
</dbReference>
<evidence type="ECO:0000313" key="3">
    <source>
        <dbReference type="Proteomes" id="UP000002036"/>
    </source>
</evidence>
<organism evidence="2 3">
    <name type="scientific">Lachancea thermotolerans (strain ATCC 56472 / CBS 6340 / NRRL Y-8284)</name>
    <name type="common">Yeast</name>
    <name type="synonym">Kluyveromyces thermotolerans</name>
    <dbReference type="NCBI Taxonomy" id="559295"/>
    <lineage>
        <taxon>Eukaryota</taxon>
        <taxon>Fungi</taxon>
        <taxon>Dikarya</taxon>
        <taxon>Ascomycota</taxon>
        <taxon>Saccharomycotina</taxon>
        <taxon>Saccharomycetes</taxon>
        <taxon>Saccharomycetales</taxon>
        <taxon>Saccharomycetaceae</taxon>
        <taxon>Lachancea</taxon>
    </lineage>
</organism>
<dbReference type="AlphaFoldDB" id="C5DN78"/>
<sequence length="113" mass="12697">MFLQAFKTAVPRSVRTFASTRVRSNVIQDLYLREIKSVKLQPVSAKDAEGSVKAWTAPQAPKLPELEAQGPEALKAYAQEDVHVTKTEAESAAESEEQDWLVIEDIEEENHHH</sequence>
<dbReference type="OrthoDB" id="274752at2759"/>
<accession>C5DN78</accession>
<evidence type="ECO:0000313" key="2">
    <source>
        <dbReference type="EMBL" id="CAR25239.1"/>
    </source>
</evidence>
<name>C5DN78_LACTC</name>
<dbReference type="InterPro" id="IPR019711">
    <property type="entry name" value="ATP_synth_F0_suH"/>
</dbReference>
<dbReference type="EMBL" id="CU928171">
    <property type="protein sequence ID" value="CAR25239.1"/>
    <property type="molecule type" value="Genomic_DNA"/>
</dbReference>
<dbReference type="STRING" id="559295.C5DN78"/>
<dbReference type="GO" id="GO:0046933">
    <property type="term" value="F:proton-transporting ATP synthase activity, rotational mechanism"/>
    <property type="evidence" value="ECO:0007669"/>
    <property type="project" value="TreeGrafter"/>
</dbReference>
<evidence type="ECO:0000256" key="1">
    <source>
        <dbReference type="SAM" id="MobiDB-lite"/>
    </source>
</evidence>
<feature type="region of interest" description="Disordered" evidence="1">
    <location>
        <begin position="87"/>
        <end position="113"/>
    </location>
</feature>
<dbReference type="FunCoup" id="C5DN78">
    <property type="interactions" value="166"/>
</dbReference>